<feature type="transmembrane region" description="Helical" evidence="9">
    <location>
        <begin position="123"/>
        <end position="145"/>
    </location>
</feature>
<evidence type="ECO:0000256" key="1">
    <source>
        <dbReference type="ARBA" id="ARBA00004429"/>
    </source>
</evidence>
<keyword evidence="4 9" id="KW-0997">Cell inner membrane</keyword>
<dbReference type="OrthoDB" id="9791324at2"/>
<comment type="subcellular location">
    <subcellularLocation>
        <location evidence="1 9">Cell inner membrane</location>
        <topology evidence="1 9">Multi-pass membrane protein</topology>
    </subcellularLocation>
</comment>
<gene>
    <name evidence="11" type="ORF">E9531_00265</name>
</gene>
<accession>A0A4S8FBG3</accession>
<dbReference type="InterPro" id="IPR055348">
    <property type="entry name" value="DctQ"/>
</dbReference>
<keyword evidence="12" id="KW-1185">Reference proteome</keyword>
<keyword evidence="2 9" id="KW-0813">Transport</keyword>
<evidence type="ECO:0000256" key="2">
    <source>
        <dbReference type="ARBA" id="ARBA00022448"/>
    </source>
</evidence>
<comment type="caution">
    <text evidence="11">The sequence shown here is derived from an EMBL/GenBank/DDBJ whole genome shotgun (WGS) entry which is preliminary data.</text>
</comment>
<evidence type="ECO:0000259" key="10">
    <source>
        <dbReference type="Pfam" id="PF04290"/>
    </source>
</evidence>
<feature type="transmembrane region" description="Helical" evidence="9">
    <location>
        <begin position="12"/>
        <end position="35"/>
    </location>
</feature>
<evidence type="ECO:0000256" key="6">
    <source>
        <dbReference type="ARBA" id="ARBA00022989"/>
    </source>
</evidence>
<dbReference type="EMBL" id="STFG01000001">
    <property type="protein sequence ID" value="THU05028.1"/>
    <property type="molecule type" value="Genomic_DNA"/>
</dbReference>
<evidence type="ECO:0000256" key="8">
    <source>
        <dbReference type="ARBA" id="ARBA00038436"/>
    </source>
</evidence>
<dbReference type="AlphaFoldDB" id="A0A4S8FBG3"/>
<proteinExistence type="inferred from homology"/>
<dbReference type="Proteomes" id="UP000308917">
    <property type="component" value="Unassembled WGS sequence"/>
</dbReference>
<dbReference type="GO" id="GO:0022857">
    <property type="term" value="F:transmembrane transporter activity"/>
    <property type="evidence" value="ECO:0007669"/>
    <property type="project" value="UniProtKB-UniRule"/>
</dbReference>
<evidence type="ECO:0000313" key="11">
    <source>
        <dbReference type="EMBL" id="THU05028.1"/>
    </source>
</evidence>
<dbReference type="PANTHER" id="PTHR35011">
    <property type="entry name" value="2,3-DIKETO-L-GULONATE TRAP TRANSPORTER SMALL PERMEASE PROTEIN YIAM"/>
    <property type="match status" value="1"/>
</dbReference>
<dbReference type="GO" id="GO:0005886">
    <property type="term" value="C:plasma membrane"/>
    <property type="evidence" value="ECO:0007669"/>
    <property type="project" value="UniProtKB-SubCell"/>
</dbReference>
<feature type="domain" description="Tripartite ATP-independent periplasmic transporters DctQ component" evidence="10">
    <location>
        <begin position="23"/>
        <end position="152"/>
    </location>
</feature>
<keyword evidence="6 9" id="KW-1133">Transmembrane helix</keyword>
<comment type="function">
    <text evidence="9">Part of the tripartite ATP-independent periplasmic (TRAP) transport system.</text>
</comment>
<dbReference type="PANTHER" id="PTHR35011:SF2">
    <property type="entry name" value="2,3-DIKETO-L-GULONATE TRAP TRANSPORTER SMALL PERMEASE PROTEIN YIAM"/>
    <property type="match status" value="1"/>
</dbReference>
<feature type="transmembrane region" description="Helical" evidence="9">
    <location>
        <begin position="47"/>
        <end position="65"/>
    </location>
</feature>
<evidence type="ECO:0000256" key="3">
    <source>
        <dbReference type="ARBA" id="ARBA00022475"/>
    </source>
</evidence>
<keyword evidence="5 9" id="KW-0812">Transmembrane</keyword>
<evidence type="ECO:0000256" key="5">
    <source>
        <dbReference type="ARBA" id="ARBA00022692"/>
    </source>
</evidence>
<dbReference type="Pfam" id="PF04290">
    <property type="entry name" value="DctQ"/>
    <property type="match status" value="1"/>
</dbReference>
<keyword evidence="7 9" id="KW-0472">Membrane</keyword>
<dbReference type="RefSeq" id="WP_136571739.1">
    <property type="nucleotide sequence ID" value="NZ_STFG01000001.1"/>
</dbReference>
<evidence type="ECO:0000256" key="9">
    <source>
        <dbReference type="RuleBase" id="RU369079"/>
    </source>
</evidence>
<protein>
    <recommendedName>
        <fullName evidence="9">TRAP transporter small permease protein</fullName>
    </recommendedName>
</protein>
<feature type="transmembrane region" description="Helical" evidence="9">
    <location>
        <begin position="86"/>
        <end position="103"/>
    </location>
</feature>
<dbReference type="InterPro" id="IPR007387">
    <property type="entry name" value="TRAP_DctQ"/>
</dbReference>
<evidence type="ECO:0000313" key="12">
    <source>
        <dbReference type="Proteomes" id="UP000308917"/>
    </source>
</evidence>
<evidence type="ECO:0000256" key="7">
    <source>
        <dbReference type="ARBA" id="ARBA00023136"/>
    </source>
</evidence>
<organism evidence="11 12">
    <name type="scientific">Lampropedia puyangensis</name>
    <dbReference type="NCBI Taxonomy" id="1330072"/>
    <lineage>
        <taxon>Bacteria</taxon>
        <taxon>Pseudomonadati</taxon>
        <taxon>Pseudomonadota</taxon>
        <taxon>Betaproteobacteria</taxon>
        <taxon>Burkholderiales</taxon>
        <taxon>Comamonadaceae</taxon>
        <taxon>Lampropedia</taxon>
    </lineage>
</organism>
<sequence>MNKWIDGVCRIIDGLIALMLAIMVVLVFGNVVLRYGFNSGIMISEEVSRWLFIWITFLGAVVALRERAHLGVDMLVVRLPLAARKLCLLLSYSLMLYIVWLVFEGSVVQTRINWDVQAPVTGASLAIVYAAGIAFAVGAALLLTVDLLRLLCGNMTEGELVAIQETEDAAALSHALHAQEHPPISTQSGSETK</sequence>
<evidence type="ECO:0000256" key="4">
    <source>
        <dbReference type="ARBA" id="ARBA00022519"/>
    </source>
</evidence>
<name>A0A4S8FBG3_9BURK</name>
<keyword evidence="3" id="KW-1003">Cell membrane</keyword>
<comment type="subunit">
    <text evidence="9">The complex comprises the extracytoplasmic solute receptor protein and the two transmembrane proteins.</text>
</comment>
<comment type="similarity">
    <text evidence="8 9">Belongs to the TRAP transporter small permease family.</text>
</comment>
<reference evidence="11 12" key="1">
    <citation type="journal article" date="2015" name="Antonie Van Leeuwenhoek">
        <title>Lampropedia puyangensis sp. nov., isolated from symptomatic bark of Populus ? euramericana canker and emended description of Lampropedia hyalina (Ehrenberg 1832) Lee et al. 2004.</title>
        <authorList>
            <person name="Li Y."/>
            <person name="Wang T."/>
            <person name="Piao C.G."/>
            <person name="Wang L.F."/>
            <person name="Tian G.Z."/>
            <person name="Zhu T.H."/>
            <person name="Guo M.W."/>
        </authorList>
    </citation>
    <scope>NUCLEOTIDE SEQUENCE [LARGE SCALE GENOMIC DNA]</scope>
    <source>
        <strain evidence="11 12">2-bin</strain>
    </source>
</reference>
<dbReference type="GO" id="GO:0015740">
    <property type="term" value="P:C4-dicarboxylate transport"/>
    <property type="evidence" value="ECO:0007669"/>
    <property type="project" value="TreeGrafter"/>
</dbReference>